<dbReference type="InterPro" id="IPR025959">
    <property type="entry name" value="Winged_HTH_dom"/>
</dbReference>
<organism evidence="2 3">
    <name type="scientific">Aneurinibacillus danicus</name>
    <dbReference type="NCBI Taxonomy" id="267746"/>
    <lineage>
        <taxon>Bacteria</taxon>
        <taxon>Bacillati</taxon>
        <taxon>Bacillota</taxon>
        <taxon>Bacilli</taxon>
        <taxon>Bacillales</taxon>
        <taxon>Paenibacillaceae</taxon>
        <taxon>Aneurinibacillus group</taxon>
        <taxon>Aneurinibacillus</taxon>
    </lineage>
</organism>
<dbReference type="Pfam" id="PF13551">
    <property type="entry name" value="HTH_29"/>
    <property type="match status" value="1"/>
</dbReference>
<feature type="domain" description="Winged helix-turn helix" evidence="1">
    <location>
        <begin position="115"/>
        <end position="169"/>
    </location>
</feature>
<dbReference type="OrthoDB" id="2606899at2"/>
<dbReference type="SUPFAM" id="SSF46689">
    <property type="entry name" value="Homeodomain-like"/>
    <property type="match status" value="1"/>
</dbReference>
<reference evidence="2 3" key="1">
    <citation type="submission" date="2019-07" db="EMBL/GenBank/DDBJ databases">
        <title>Whole genome shotgun sequence of Aneurinibacillus danicus NBRC 102444.</title>
        <authorList>
            <person name="Hosoyama A."/>
            <person name="Uohara A."/>
            <person name="Ohji S."/>
            <person name="Ichikawa N."/>
        </authorList>
    </citation>
    <scope>NUCLEOTIDE SEQUENCE [LARGE SCALE GENOMIC DNA]</scope>
    <source>
        <strain evidence="2 3">NBRC 102444</strain>
    </source>
</reference>
<dbReference type="InterPro" id="IPR009057">
    <property type="entry name" value="Homeodomain-like_sf"/>
</dbReference>
<proteinExistence type="predicted"/>
<dbReference type="Proteomes" id="UP000321157">
    <property type="component" value="Unassembled WGS sequence"/>
</dbReference>
<sequence length="187" mass="21556">MKRLKITNTHGWTIKRLRQKERMIKDAFLRQRVAAVRLVMEGYTGQEVSATLTIHRQSVASYVKKFNEGGLPELLARNVPPGKEPYLSAEQQAELKRIILETTPEEQGIGVYASWDSRIIQELLAKKWGVSMSRGGITHMLHRLNLSYTRPTYILAKADQEKQARFVKQLDMIKKTLYRQHDPALRG</sequence>
<dbReference type="Pfam" id="PF13592">
    <property type="entry name" value="HTH_33"/>
    <property type="match status" value="1"/>
</dbReference>
<gene>
    <name evidence="2" type="ORF">ADA01nite_43400</name>
</gene>
<name>A0A511VDB9_9BACL</name>
<accession>A0A511VDB9</accession>
<evidence type="ECO:0000313" key="2">
    <source>
        <dbReference type="EMBL" id="GEN36880.1"/>
    </source>
</evidence>
<protein>
    <recommendedName>
        <fullName evidence="1">Winged helix-turn helix domain-containing protein</fullName>
    </recommendedName>
</protein>
<dbReference type="EMBL" id="BJXX01000278">
    <property type="protein sequence ID" value="GEN36880.1"/>
    <property type="molecule type" value="Genomic_DNA"/>
</dbReference>
<comment type="caution">
    <text evidence="2">The sequence shown here is derived from an EMBL/GenBank/DDBJ whole genome shotgun (WGS) entry which is preliminary data.</text>
</comment>
<evidence type="ECO:0000259" key="1">
    <source>
        <dbReference type="Pfam" id="PF13592"/>
    </source>
</evidence>
<dbReference type="AlphaFoldDB" id="A0A511VDB9"/>
<evidence type="ECO:0000313" key="3">
    <source>
        <dbReference type="Proteomes" id="UP000321157"/>
    </source>
</evidence>
<dbReference type="RefSeq" id="WP_146812506.1">
    <property type="nucleotide sequence ID" value="NZ_BJXX01000278.1"/>
</dbReference>
<keyword evidence="3" id="KW-1185">Reference proteome</keyword>